<evidence type="ECO:0000256" key="1">
    <source>
        <dbReference type="ARBA" id="ARBA00022679"/>
    </source>
</evidence>
<reference evidence="6" key="1">
    <citation type="submission" date="2020-05" db="EMBL/GenBank/DDBJ databases">
        <authorList>
            <person name="Chiriac C."/>
            <person name="Salcher M."/>
            <person name="Ghai R."/>
            <person name="Kavagutti S V."/>
        </authorList>
    </citation>
    <scope>NUCLEOTIDE SEQUENCE</scope>
</reference>
<keyword evidence="1" id="KW-0808">Transferase</keyword>
<accession>A0A6J6FTE7</accession>
<dbReference type="PANTHER" id="PTHR43527:SF2">
    <property type="entry name" value="4-DIPHOSPHOCYTIDYL-2-C-METHYL-D-ERYTHRITOL KINASE, CHLOROPLASTIC"/>
    <property type="match status" value="1"/>
</dbReference>
<dbReference type="Gene3D" id="3.30.230.10">
    <property type="match status" value="1"/>
</dbReference>
<dbReference type="SUPFAM" id="SSF54211">
    <property type="entry name" value="Ribosomal protein S5 domain 2-like"/>
    <property type="match status" value="1"/>
</dbReference>
<dbReference type="EMBL" id="CAEZTS010000178">
    <property type="protein sequence ID" value="CAB4590919.1"/>
    <property type="molecule type" value="Genomic_DNA"/>
</dbReference>
<dbReference type="SUPFAM" id="SSF55060">
    <property type="entry name" value="GHMP Kinase, C-terminal domain"/>
    <property type="match status" value="1"/>
</dbReference>
<proteinExistence type="inferred from homology"/>
<dbReference type="InterPro" id="IPR020568">
    <property type="entry name" value="Ribosomal_Su5_D2-typ_SF"/>
</dbReference>
<feature type="domain" description="GHMP kinase N-terminal" evidence="5">
    <location>
        <begin position="71"/>
        <end position="111"/>
    </location>
</feature>
<dbReference type="GO" id="GO:0005524">
    <property type="term" value="F:ATP binding"/>
    <property type="evidence" value="ECO:0007669"/>
    <property type="project" value="UniProtKB-KW"/>
</dbReference>
<sequence length="248" mass="26121">MNAPVTIVAPAKLTLSLRVVGVRDDGYHLIDAVMTTLDLHDEISLTPIASQTELTFVGAFAAGIPTDSTNLVARALRMAGRSARVEVVKNIPHGGGLGGGSADAAAVLRWAGFDDLVAASRLGADIPFCMVGGRARVRGIGESIQPLSPESATYTLVIPPLSVSTPAVYRMWDELGGPRCERETNPNDLEDAALAVEPALRDWRDRIRDASGTDPVLAGSGATWFVEGRHEGLALRLPEATVVETTGC</sequence>
<dbReference type="PANTHER" id="PTHR43527">
    <property type="entry name" value="4-DIPHOSPHOCYTIDYL-2-C-METHYL-D-ERYTHRITOL KINASE, CHLOROPLASTIC"/>
    <property type="match status" value="1"/>
</dbReference>
<evidence type="ECO:0000256" key="4">
    <source>
        <dbReference type="ARBA" id="ARBA00022840"/>
    </source>
</evidence>
<dbReference type="InterPro" id="IPR006204">
    <property type="entry name" value="GHMP_kinase_N_dom"/>
</dbReference>
<dbReference type="AlphaFoldDB" id="A0A6J6FTE7"/>
<name>A0A6J6FTE7_9ZZZZ</name>
<evidence type="ECO:0000256" key="2">
    <source>
        <dbReference type="ARBA" id="ARBA00022741"/>
    </source>
</evidence>
<keyword evidence="3" id="KW-0418">Kinase</keyword>
<dbReference type="GO" id="GO:0050515">
    <property type="term" value="F:4-(cytidine 5'-diphospho)-2-C-methyl-D-erythritol kinase activity"/>
    <property type="evidence" value="ECO:0007669"/>
    <property type="project" value="InterPro"/>
</dbReference>
<dbReference type="InterPro" id="IPR036554">
    <property type="entry name" value="GHMP_kinase_C_sf"/>
</dbReference>
<dbReference type="HAMAP" id="MF_00061">
    <property type="entry name" value="IspE"/>
    <property type="match status" value="1"/>
</dbReference>
<keyword evidence="4" id="KW-0067">ATP-binding</keyword>
<dbReference type="Gene3D" id="3.30.70.890">
    <property type="entry name" value="GHMP kinase, C-terminal domain"/>
    <property type="match status" value="1"/>
</dbReference>
<evidence type="ECO:0000256" key="3">
    <source>
        <dbReference type="ARBA" id="ARBA00022777"/>
    </source>
</evidence>
<dbReference type="GO" id="GO:0016114">
    <property type="term" value="P:terpenoid biosynthetic process"/>
    <property type="evidence" value="ECO:0007669"/>
    <property type="project" value="InterPro"/>
</dbReference>
<dbReference type="Pfam" id="PF00288">
    <property type="entry name" value="GHMP_kinases_N"/>
    <property type="match status" value="1"/>
</dbReference>
<dbReference type="InterPro" id="IPR004424">
    <property type="entry name" value="IspE"/>
</dbReference>
<dbReference type="InterPro" id="IPR014721">
    <property type="entry name" value="Ribsml_uS5_D2-typ_fold_subgr"/>
</dbReference>
<organism evidence="6">
    <name type="scientific">freshwater metagenome</name>
    <dbReference type="NCBI Taxonomy" id="449393"/>
    <lineage>
        <taxon>unclassified sequences</taxon>
        <taxon>metagenomes</taxon>
        <taxon>ecological metagenomes</taxon>
    </lineage>
</organism>
<gene>
    <name evidence="6" type="ORF">UFOPK1722_01634</name>
</gene>
<keyword evidence="2" id="KW-0547">Nucleotide-binding</keyword>
<protein>
    <submittedName>
        <fullName evidence="6">Unannotated protein</fullName>
    </submittedName>
</protein>
<dbReference type="PIRSF" id="PIRSF010376">
    <property type="entry name" value="IspE"/>
    <property type="match status" value="1"/>
</dbReference>
<evidence type="ECO:0000259" key="5">
    <source>
        <dbReference type="Pfam" id="PF00288"/>
    </source>
</evidence>
<evidence type="ECO:0000313" key="6">
    <source>
        <dbReference type="EMBL" id="CAB4590919.1"/>
    </source>
</evidence>